<protein>
    <recommendedName>
        <fullName evidence="3">DUF7223 domain-containing protein</fullName>
    </recommendedName>
</protein>
<feature type="domain" description="DUF7223" evidence="3">
    <location>
        <begin position="250"/>
        <end position="506"/>
    </location>
</feature>
<keyword evidence="2" id="KW-0732">Signal</keyword>
<keyword evidence="5" id="KW-1185">Reference proteome</keyword>
<dbReference type="InterPro" id="IPR055647">
    <property type="entry name" value="DUF7223"/>
</dbReference>
<dbReference type="EMBL" id="SEOQ01000174">
    <property type="protein sequence ID" value="TFY68013.1"/>
    <property type="molecule type" value="Genomic_DNA"/>
</dbReference>
<organism evidence="4 5">
    <name type="scientific">Dentipellis fragilis</name>
    <dbReference type="NCBI Taxonomy" id="205917"/>
    <lineage>
        <taxon>Eukaryota</taxon>
        <taxon>Fungi</taxon>
        <taxon>Dikarya</taxon>
        <taxon>Basidiomycota</taxon>
        <taxon>Agaricomycotina</taxon>
        <taxon>Agaricomycetes</taxon>
        <taxon>Russulales</taxon>
        <taxon>Hericiaceae</taxon>
        <taxon>Dentipellis</taxon>
    </lineage>
</organism>
<proteinExistence type="predicted"/>
<accession>A0A4Y9Z2A2</accession>
<reference evidence="4 5" key="1">
    <citation type="submission" date="2019-02" db="EMBL/GenBank/DDBJ databases">
        <title>Genome sequencing of the rare red list fungi Dentipellis fragilis.</title>
        <authorList>
            <person name="Buettner E."/>
            <person name="Kellner H."/>
        </authorList>
    </citation>
    <scope>NUCLEOTIDE SEQUENCE [LARGE SCALE GENOMIC DNA]</scope>
    <source>
        <strain evidence="4 5">DSM 105465</strain>
    </source>
</reference>
<evidence type="ECO:0000313" key="5">
    <source>
        <dbReference type="Proteomes" id="UP000298327"/>
    </source>
</evidence>
<dbReference type="Proteomes" id="UP000298327">
    <property type="component" value="Unassembled WGS sequence"/>
</dbReference>
<feature type="compositionally biased region" description="Low complexity" evidence="1">
    <location>
        <begin position="511"/>
        <end position="623"/>
    </location>
</feature>
<dbReference type="OrthoDB" id="73875at2759"/>
<dbReference type="Pfam" id="PF23865">
    <property type="entry name" value="DUF7223"/>
    <property type="match status" value="1"/>
</dbReference>
<evidence type="ECO:0000313" key="4">
    <source>
        <dbReference type="EMBL" id="TFY68013.1"/>
    </source>
</evidence>
<evidence type="ECO:0000256" key="2">
    <source>
        <dbReference type="SAM" id="SignalP"/>
    </source>
</evidence>
<name>A0A4Y9Z2A2_9AGAM</name>
<feature type="region of interest" description="Disordered" evidence="1">
    <location>
        <begin position="511"/>
        <end position="631"/>
    </location>
</feature>
<feature type="chain" id="PRO_5021382875" description="DUF7223 domain-containing protein" evidence="2">
    <location>
        <begin position="20"/>
        <end position="667"/>
    </location>
</feature>
<evidence type="ECO:0000256" key="1">
    <source>
        <dbReference type="SAM" id="MobiDB-lite"/>
    </source>
</evidence>
<gene>
    <name evidence="4" type="ORF">EVG20_g3723</name>
</gene>
<comment type="caution">
    <text evidence="4">The sequence shown here is derived from an EMBL/GenBank/DDBJ whole genome shotgun (WGS) entry which is preliminary data.</text>
</comment>
<sequence length="667" mass="68689">MHTLSTLAFVSILFAVGTAQTLPLNNWSVPCTQGQCSYDLPAHTLTSGTIQLTGSSNGISDITEAAGWKIIDCDANSTSQTIRMICMNNNTDCNHVMQNGPVHKVVRLPENCGSMPFARVANHSIAEDQSIPPSIKRSLLFRRDNGTAQDLVHALTVDTNFAAANATATGNVSFAFQGVNVPGNNGTFNLTAPTSRKRQYISRPVIAARHRESTEALDRRFKIGGFNDTSSTNLPAVDVSVDKTLIDLKTTCDGVSLDVEVDINAKAQANIVVGATLAGQVIPPGISQFDVFVEMNGDIDATLNLKAAAEGSFDSGPVEIFQAGLPGLSVKDIFNIGPEFTVDAQVNGEVDLELDMSVDLAYSITNARAQFPSTQNEANGGNSNFKPADTNFALSADPSFSGSAQLQAHLIPKISLGFQVLGIAGVDAFVDLDASATLSLNGSAQATGGVGSAGKSGSASGQGCVDVSTGLDVNIGVEGNFFSLFDDSAQVSLFNKDFDIFSKCFAATSSKSNSTKSTASTSKASSTKSASSTSPVSSAKKASSTGTASSTKNASSTETVSSTKKSSSTGAVSSTNKSSSTSAVNSTKKAASTTASSSTGKLSSITNPTASSKPAASSAQSTSRAHRRNKLPFVKRGGLSCLTGGSGSGLISLAKQSIHGADVKLKA</sequence>
<dbReference type="AlphaFoldDB" id="A0A4Y9Z2A2"/>
<evidence type="ECO:0000259" key="3">
    <source>
        <dbReference type="Pfam" id="PF23865"/>
    </source>
</evidence>
<feature type="signal peptide" evidence="2">
    <location>
        <begin position="1"/>
        <end position="19"/>
    </location>
</feature>